<organism evidence="1 2">
    <name type="scientific">Zalaria obscura</name>
    <dbReference type="NCBI Taxonomy" id="2024903"/>
    <lineage>
        <taxon>Eukaryota</taxon>
        <taxon>Fungi</taxon>
        <taxon>Dikarya</taxon>
        <taxon>Ascomycota</taxon>
        <taxon>Pezizomycotina</taxon>
        <taxon>Dothideomycetes</taxon>
        <taxon>Dothideomycetidae</taxon>
        <taxon>Dothideales</taxon>
        <taxon>Zalariaceae</taxon>
        <taxon>Zalaria</taxon>
    </lineage>
</organism>
<proteinExistence type="predicted"/>
<gene>
    <name evidence="1" type="primary">ECM39</name>
    <name evidence="1" type="ORF">M8818_000733</name>
</gene>
<name>A0ACC3SM44_9PEZI</name>
<reference evidence="1" key="1">
    <citation type="submission" date="2024-02" db="EMBL/GenBank/DDBJ databases">
        <title>Metagenome Assembled Genome of Zalaria obscura JY119.</title>
        <authorList>
            <person name="Vighnesh L."/>
            <person name="Jagadeeshwari U."/>
            <person name="Venkata Ramana C."/>
            <person name="Sasikala C."/>
        </authorList>
    </citation>
    <scope>NUCLEOTIDE SEQUENCE</scope>
    <source>
        <strain evidence="1">JY119</strain>
    </source>
</reference>
<protein>
    <submittedName>
        <fullName evidence="1">Dol-P-Man:Man(7)GlcNAc(2)-PP-Dol alpha-1,6-mannosyltransferase</fullName>
        <ecNumber evidence="1">2.4.1.260</ecNumber>
    </submittedName>
</protein>
<dbReference type="Proteomes" id="UP001320706">
    <property type="component" value="Unassembled WGS sequence"/>
</dbReference>
<keyword evidence="1" id="KW-0328">Glycosyltransferase</keyword>
<comment type="caution">
    <text evidence="1">The sequence shown here is derived from an EMBL/GenBank/DDBJ whole genome shotgun (WGS) entry which is preliminary data.</text>
</comment>
<dbReference type="EC" id="2.4.1.260" evidence="1"/>
<accession>A0ACC3SM44</accession>
<evidence type="ECO:0000313" key="2">
    <source>
        <dbReference type="Proteomes" id="UP001320706"/>
    </source>
</evidence>
<evidence type="ECO:0000313" key="1">
    <source>
        <dbReference type="EMBL" id="KAK8219759.1"/>
    </source>
</evidence>
<sequence>MRRPGCAADTRLDISLSLLIPALILIHLYVAPYTKVEESFNIQAIHDILAYGIPAPSENATAFFKAHYDHVEFPGSVPRTFVGAVVVSGLARPFVGLLSSPDQLQLLGRCRMPCQKRMHPNTPAVRGILGLLNAFALLYFRGAVDTAYGKTAGRWYLILQACQFHVMFYASRTLPNMLAFPLTTIALRNLILVKSLPNRSAKTTARRRLALYLLTVSGIVFRSELAILLATETAYQLLIQGASLTKEIIPAGLTGAILGLLTTVLIDTFFWQQAPLWPELYGFYYNTVLGKSAEWGTSPAHYYFLNAIPRLLLNPLTWLLCMPLALQTSATKGISQAILAPIFVFVGLYSALPHKEWRFIIYIIPSLTAVSSAGAAWIWNRRAKNIVYRFLSLALVGSVAASFAASGGLLYISSLNYPGGEALNRLNDVARLEPGTMSVHLGNLACQTGVTRFLEMPAGSAKLRYDKTEDEQLLLDPMFWQRFDYVLAEDPGRIIGAWEIVDTVEGYAGVGLDGCDGDVFTYGKTGRLWRRIDSQLRTVKGLVCGKITKGRWPRIRMEPKIYVLKKEK</sequence>
<dbReference type="EMBL" id="JAMKPW020000003">
    <property type="protein sequence ID" value="KAK8219759.1"/>
    <property type="molecule type" value="Genomic_DNA"/>
</dbReference>
<keyword evidence="1" id="KW-0808">Transferase</keyword>
<keyword evidence="2" id="KW-1185">Reference proteome</keyword>